<dbReference type="Gene3D" id="3.30.420.10">
    <property type="entry name" value="Ribonuclease H-like superfamily/Ribonuclease H"/>
    <property type="match status" value="1"/>
</dbReference>
<gene>
    <name evidence="1" type="ORF">PHYBLDRAFT_145182</name>
</gene>
<evidence type="ECO:0000313" key="2">
    <source>
        <dbReference type="Proteomes" id="UP000077315"/>
    </source>
</evidence>
<dbReference type="InterPro" id="IPR036397">
    <property type="entry name" value="RNaseH_sf"/>
</dbReference>
<dbReference type="InParanoid" id="A0A163AII3"/>
<dbReference type="GeneID" id="28992288"/>
<dbReference type="VEuPathDB" id="FungiDB:PHYBLDRAFT_145182"/>
<organism evidence="1 2">
    <name type="scientific">Phycomyces blakesleeanus (strain ATCC 8743b / DSM 1359 / FGSC 10004 / NBRC 33097 / NRRL 1555)</name>
    <dbReference type="NCBI Taxonomy" id="763407"/>
    <lineage>
        <taxon>Eukaryota</taxon>
        <taxon>Fungi</taxon>
        <taxon>Fungi incertae sedis</taxon>
        <taxon>Mucoromycota</taxon>
        <taxon>Mucoromycotina</taxon>
        <taxon>Mucoromycetes</taxon>
        <taxon>Mucorales</taxon>
        <taxon>Phycomycetaceae</taxon>
        <taxon>Phycomyces</taxon>
    </lineage>
</organism>
<dbReference type="OrthoDB" id="2416077at2759"/>
<reference evidence="2" key="1">
    <citation type="submission" date="2015-06" db="EMBL/GenBank/DDBJ databases">
        <title>Expansion of signal transduction pathways in fungi by whole-genome duplication.</title>
        <authorList>
            <consortium name="DOE Joint Genome Institute"/>
            <person name="Corrochano L.M."/>
            <person name="Kuo A."/>
            <person name="Marcet-Houben M."/>
            <person name="Polaino S."/>
            <person name="Salamov A."/>
            <person name="Villalobos J.M."/>
            <person name="Alvarez M.I."/>
            <person name="Avalos J."/>
            <person name="Benito E.P."/>
            <person name="Benoit I."/>
            <person name="Burger G."/>
            <person name="Camino L.P."/>
            <person name="Canovas D."/>
            <person name="Cerda-Olmedo E."/>
            <person name="Cheng J.-F."/>
            <person name="Dominguez A."/>
            <person name="Elias M."/>
            <person name="Eslava A.P."/>
            <person name="Glaser F."/>
            <person name="Grimwood J."/>
            <person name="Gutierrez G."/>
            <person name="Heitman J."/>
            <person name="Henrissat B."/>
            <person name="Iturriaga E.A."/>
            <person name="Lang B.F."/>
            <person name="Lavin J.L."/>
            <person name="Lee S."/>
            <person name="Li W."/>
            <person name="Lindquist E."/>
            <person name="Lopez-Garcia S."/>
            <person name="Luque E.M."/>
            <person name="Marcos A.T."/>
            <person name="Martin J."/>
            <person name="McCluskey K."/>
            <person name="Medina H.R."/>
            <person name="Miralles-Duran A."/>
            <person name="Miyazaki A."/>
            <person name="Munoz-Torres E."/>
            <person name="Oguiza J.A."/>
            <person name="Ohm R."/>
            <person name="Olmedo M."/>
            <person name="Orejas M."/>
            <person name="Ortiz-Castellanos L."/>
            <person name="Pisabarro A.G."/>
            <person name="Rodriguez-Romero J."/>
            <person name="Ruiz-Herrera J."/>
            <person name="Ruiz-Vazquez R."/>
            <person name="Sanz C."/>
            <person name="Schackwitz W."/>
            <person name="Schmutz J."/>
            <person name="Shahriari M."/>
            <person name="Shelest E."/>
            <person name="Silva-Franco F."/>
            <person name="Soanes D."/>
            <person name="Syed K."/>
            <person name="Tagua V.G."/>
            <person name="Talbot N.J."/>
            <person name="Thon M."/>
            <person name="De vries R.P."/>
            <person name="Wiebenga A."/>
            <person name="Yadav J.S."/>
            <person name="Braun E.L."/>
            <person name="Baker S."/>
            <person name="Garre V."/>
            <person name="Horwitz B."/>
            <person name="Torres-Martinez S."/>
            <person name="Idnurm A."/>
            <person name="Herrera-Estrella A."/>
            <person name="Gabaldon T."/>
            <person name="Grigoriev I.V."/>
        </authorList>
    </citation>
    <scope>NUCLEOTIDE SEQUENCE [LARGE SCALE GENOMIC DNA]</scope>
    <source>
        <strain evidence="2">NRRL 1555(-)</strain>
    </source>
</reference>
<dbReference type="RefSeq" id="XP_018291751.1">
    <property type="nucleotide sequence ID" value="XM_018431382.1"/>
</dbReference>
<accession>A0A163AII3</accession>
<dbReference type="GO" id="GO:0003676">
    <property type="term" value="F:nucleic acid binding"/>
    <property type="evidence" value="ECO:0007669"/>
    <property type="project" value="InterPro"/>
</dbReference>
<dbReference type="Proteomes" id="UP000077315">
    <property type="component" value="Unassembled WGS sequence"/>
</dbReference>
<keyword evidence="2" id="KW-1185">Reference proteome</keyword>
<evidence type="ECO:0000313" key="1">
    <source>
        <dbReference type="EMBL" id="OAD73711.1"/>
    </source>
</evidence>
<dbReference type="EMBL" id="KV440980">
    <property type="protein sequence ID" value="OAD73711.1"/>
    <property type="molecule type" value="Genomic_DNA"/>
</dbReference>
<name>A0A163AII3_PHYB8</name>
<sequence length="106" mass="12298">MSIILEHSISKSTICRTSYKDEMSSCRVVPKPLLPKAHKKKRLAFVRTATEFIYQEDNAPSHRSNLEEEWKRRQNLAMIVCPPNSPVISPLENLWTHLARKDNIQV</sequence>
<evidence type="ECO:0008006" key="3">
    <source>
        <dbReference type="Google" id="ProtNLM"/>
    </source>
</evidence>
<dbReference type="AlphaFoldDB" id="A0A163AII3"/>
<proteinExistence type="predicted"/>
<protein>
    <recommendedName>
        <fullName evidence="3">Tc1-like transposase DDE domain-containing protein</fullName>
    </recommendedName>
</protein>